<dbReference type="InterPro" id="IPR020802">
    <property type="entry name" value="TesA-like"/>
</dbReference>
<dbReference type="Gene3D" id="3.40.50.1820">
    <property type="entry name" value="alpha/beta hydrolase"/>
    <property type="match status" value="1"/>
</dbReference>
<evidence type="ECO:0000256" key="2">
    <source>
        <dbReference type="ARBA" id="ARBA00022801"/>
    </source>
</evidence>
<dbReference type="RefSeq" id="WP_037771904.1">
    <property type="nucleotide sequence ID" value="NZ_BNEG01000003.1"/>
</dbReference>
<dbReference type="Pfam" id="PF00975">
    <property type="entry name" value="Thioesterase"/>
    <property type="match status" value="1"/>
</dbReference>
<keyword evidence="5" id="KW-1185">Reference proteome</keyword>
<dbReference type="GO" id="GO:0016787">
    <property type="term" value="F:hydrolase activity"/>
    <property type="evidence" value="ECO:0007669"/>
    <property type="project" value="UniProtKB-KW"/>
</dbReference>
<accession>A0ABS7W264</accession>
<dbReference type="SUPFAM" id="SSF53474">
    <property type="entry name" value="alpha/beta-Hydrolases"/>
    <property type="match status" value="1"/>
</dbReference>
<protein>
    <submittedName>
        <fullName evidence="4">Alpha/beta fold hydrolase</fullName>
    </submittedName>
</protein>
<comment type="caution">
    <text evidence="4">The sequence shown here is derived from an EMBL/GenBank/DDBJ whole genome shotgun (WGS) entry which is preliminary data.</text>
</comment>
<evidence type="ECO:0000313" key="4">
    <source>
        <dbReference type="EMBL" id="MBZ6152077.1"/>
    </source>
</evidence>
<evidence type="ECO:0000313" key="5">
    <source>
        <dbReference type="Proteomes" id="UP000758701"/>
    </source>
</evidence>
<evidence type="ECO:0000256" key="1">
    <source>
        <dbReference type="ARBA" id="ARBA00007169"/>
    </source>
</evidence>
<proteinExistence type="inferred from homology"/>
<name>A0ABS7W264_STROV</name>
<dbReference type="InterPro" id="IPR012223">
    <property type="entry name" value="TEII"/>
</dbReference>
<dbReference type="PANTHER" id="PTHR11487">
    <property type="entry name" value="THIOESTERASE"/>
    <property type="match status" value="1"/>
</dbReference>
<organism evidence="4 5">
    <name type="scientific">Streptomyces olivaceus</name>
    <dbReference type="NCBI Taxonomy" id="47716"/>
    <lineage>
        <taxon>Bacteria</taxon>
        <taxon>Bacillati</taxon>
        <taxon>Actinomycetota</taxon>
        <taxon>Actinomycetes</taxon>
        <taxon>Kitasatosporales</taxon>
        <taxon>Streptomycetaceae</taxon>
        <taxon>Streptomyces</taxon>
    </lineage>
</organism>
<dbReference type="PANTHER" id="PTHR11487:SF0">
    <property type="entry name" value="S-ACYL FATTY ACID SYNTHASE THIOESTERASE, MEDIUM CHAIN"/>
    <property type="match status" value="1"/>
</dbReference>
<sequence length="269" mass="29143">MTAPDATPTRDANPWFRVRRRTVDPRLRLLCLPHAGGTAQLFHGWPALLPEDIEVLAVRYPGRQDRLAEPCIEDMETMADAVDGALRPWLDRPLALFGHSMGACLAYELALRLEGRGIVPEHLLVSAHAAPHRAGRGTAPHTAGDEGLVAHVRSLGDLHSDAYDIPELRDLLLPALRADYRLVEGYRPRDPAPVKAPITVYAGRDDASCPLDDVLAWSDLTAPGSFGTALFPGDHFYLVDREADVVADVAARLAHASASQPAAPSSSRL</sequence>
<dbReference type="InterPro" id="IPR001031">
    <property type="entry name" value="Thioesterase"/>
</dbReference>
<dbReference type="SMART" id="SM00824">
    <property type="entry name" value="PKS_TE"/>
    <property type="match status" value="1"/>
</dbReference>
<comment type="similarity">
    <text evidence="1">Belongs to the thioesterase family.</text>
</comment>
<reference evidence="4 5" key="1">
    <citation type="submission" date="2021-06" db="EMBL/GenBank/DDBJ databases">
        <title>Ecological speciation of a Streptomyces species isolated from different habitats and geographic origins.</title>
        <authorList>
            <person name="Wang J."/>
        </authorList>
    </citation>
    <scope>NUCLEOTIDE SEQUENCE [LARGE SCALE GENOMIC DNA]</scope>
    <source>
        <strain evidence="4 5">FXJ8.012</strain>
    </source>
</reference>
<dbReference type="EMBL" id="JAHSTP010000004">
    <property type="protein sequence ID" value="MBZ6152077.1"/>
    <property type="molecule type" value="Genomic_DNA"/>
</dbReference>
<evidence type="ECO:0000259" key="3">
    <source>
        <dbReference type="SMART" id="SM00824"/>
    </source>
</evidence>
<gene>
    <name evidence="4" type="ORF">KVH32_13040</name>
</gene>
<dbReference type="Proteomes" id="UP000758701">
    <property type="component" value="Unassembled WGS sequence"/>
</dbReference>
<dbReference type="InterPro" id="IPR029058">
    <property type="entry name" value="AB_hydrolase_fold"/>
</dbReference>
<feature type="domain" description="Thioesterase TesA-like" evidence="3">
    <location>
        <begin position="30"/>
        <end position="253"/>
    </location>
</feature>
<keyword evidence="2 4" id="KW-0378">Hydrolase</keyword>